<dbReference type="KEGG" id="tpi:TREPR_2953"/>
<proteinExistence type="inferred from homology"/>
<dbReference type="InterPro" id="IPR006179">
    <property type="entry name" value="5_nucleotidase/apyrase"/>
</dbReference>
<evidence type="ECO:0000313" key="7">
    <source>
        <dbReference type="Proteomes" id="UP000009223"/>
    </source>
</evidence>
<dbReference type="RefSeq" id="WP_015707301.1">
    <property type="nucleotide sequence ID" value="NC_015578.1"/>
</dbReference>
<dbReference type="PROSITE" id="PS00785">
    <property type="entry name" value="5_NUCLEOTIDASE_1"/>
    <property type="match status" value="1"/>
</dbReference>
<feature type="domain" description="5'-Nucleotidase C-terminal" evidence="5">
    <location>
        <begin position="311"/>
        <end position="439"/>
    </location>
</feature>
<evidence type="ECO:0000313" key="6">
    <source>
        <dbReference type="EMBL" id="AEF86846.1"/>
    </source>
</evidence>
<dbReference type="eggNOG" id="COG0737">
    <property type="taxonomic scope" value="Bacteria"/>
</dbReference>
<dbReference type="Pfam" id="PF00149">
    <property type="entry name" value="Metallophos"/>
    <property type="match status" value="1"/>
</dbReference>
<dbReference type="Proteomes" id="UP000009223">
    <property type="component" value="Chromosome"/>
</dbReference>
<dbReference type="Pfam" id="PF02872">
    <property type="entry name" value="5_nucleotid_C"/>
    <property type="match status" value="1"/>
</dbReference>
<dbReference type="PANTHER" id="PTHR11575">
    <property type="entry name" value="5'-NUCLEOTIDASE-RELATED"/>
    <property type="match status" value="1"/>
</dbReference>
<organism evidence="6 7">
    <name type="scientific">Treponema primitia (strain ATCC BAA-887 / DSM 12427 / ZAS-2)</name>
    <dbReference type="NCBI Taxonomy" id="545694"/>
    <lineage>
        <taxon>Bacteria</taxon>
        <taxon>Pseudomonadati</taxon>
        <taxon>Spirochaetota</taxon>
        <taxon>Spirochaetia</taxon>
        <taxon>Spirochaetales</taxon>
        <taxon>Treponemataceae</taxon>
        <taxon>Treponema</taxon>
    </lineage>
</organism>
<dbReference type="GO" id="GO:0000166">
    <property type="term" value="F:nucleotide binding"/>
    <property type="evidence" value="ECO:0007669"/>
    <property type="project" value="UniProtKB-KW"/>
</dbReference>
<keyword evidence="3" id="KW-0378">Hydrolase</keyword>
<evidence type="ECO:0000259" key="4">
    <source>
        <dbReference type="Pfam" id="PF00149"/>
    </source>
</evidence>
<dbReference type="AlphaFoldDB" id="F5YNM9"/>
<sequence length="491" mass="53098">MKLRKLFLSFAILLALTGTSFAGGSKEPQTITIIHTNDVHGRVEVYPYVKGYADALRKEKKNVVVVSAGDEFDGTPFASLSGGRDIAEVMNLTGYDLFVMGNHEQFPQMDFQMLATLAKFPILAANIGANWKTQIPQIKNYTIKKFGATKIAFIGITTGTSGDESVAVVEKARKDATKEGANVFIAVTHLGVQDPDLTIRSTYIAEKCPWLTAIIDGHCHTAHSNGLLHNGILIGETGEYGNNIGVVEVTAKKGEVLGVTARLIPIAGHQAESGIIADAAVQTFIDTVNTRNAAYLDEVLFTLPTTLIGTRDYSRRVESVFGDMLTDAMRLKTGAQIGLLVGTAIRANIDAGEVTRGELKTALYEDLPLCTLYLSGAEIRGEFETALKAYPNENNYFLHVSGLFVEFDTTLPVGERVTSIKLENGAPLEPDTSYLCVSKSDSLYFVSFYDELMRTQDFNIGFGTIAESLADYITGGAQIPAGVAGRIKPIN</sequence>
<dbReference type="GO" id="GO:0009166">
    <property type="term" value="P:nucleotide catabolic process"/>
    <property type="evidence" value="ECO:0007669"/>
    <property type="project" value="InterPro"/>
</dbReference>
<dbReference type="InterPro" id="IPR008334">
    <property type="entry name" value="5'-Nucleotdase_C"/>
</dbReference>
<dbReference type="InterPro" id="IPR036907">
    <property type="entry name" value="5'-Nucleotdase_C_sf"/>
</dbReference>
<name>F5YNM9_TREPZ</name>
<reference evidence="7" key="1">
    <citation type="submission" date="2009-12" db="EMBL/GenBank/DDBJ databases">
        <title>Complete sequence of Treponema primitia strain ZAS-2.</title>
        <authorList>
            <person name="Tetu S.G."/>
            <person name="Matson E."/>
            <person name="Ren Q."/>
            <person name="Seshadri R."/>
            <person name="Elbourne L."/>
            <person name="Hassan K.A."/>
            <person name="Durkin A."/>
            <person name="Radune D."/>
            <person name="Mohamoud Y."/>
            <person name="Shay R."/>
            <person name="Jin S."/>
            <person name="Zhang X."/>
            <person name="Lucey K."/>
            <person name="Ballor N.R."/>
            <person name="Ottesen E."/>
            <person name="Rosenthal R."/>
            <person name="Allen A."/>
            <person name="Leadbetter J.R."/>
            <person name="Paulsen I.T."/>
        </authorList>
    </citation>
    <scope>NUCLEOTIDE SEQUENCE [LARGE SCALE GENOMIC DNA]</scope>
    <source>
        <strain evidence="7">ATCC BAA-887 / DSM 12427 / ZAS-2</strain>
    </source>
</reference>
<comment type="similarity">
    <text evidence="1 3">Belongs to the 5'-nucleotidase family.</text>
</comment>
<dbReference type="PANTHER" id="PTHR11575:SF24">
    <property type="entry name" value="5'-NUCLEOTIDASE"/>
    <property type="match status" value="1"/>
</dbReference>
<evidence type="ECO:0000256" key="3">
    <source>
        <dbReference type="RuleBase" id="RU362119"/>
    </source>
</evidence>
<evidence type="ECO:0000256" key="2">
    <source>
        <dbReference type="ARBA" id="ARBA00022729"/>
    </source>
</evidence>
<dbReference type="SUPFAM" id="SSF56300">
    <property type="entry name" value="Metallo-dependent phosphatases"/>
    <property type="match status" value="1"/>
</dbReference>
<dbReference type="STRING" id="545694.TREPR_2953"/>
<dbReference type="HOGENOM" id="CLU_005854_7_3_12"/>
<dbReference type="EMBL" id="CP001843">
    <property type="protein sequence ID" value="AEF86846.1"/>
    <property type="molecule type" value="Genomic_DNA"/>
</dbReference>
<dbReference type="GO" id="GO:0030288">
    <property type="term" value="C:outer membrane-bounded periplasmic space"/>
    <property type="evidence" value="ECO:0007669"/>
    <property type="project" value="TreeGrafter"/>
</dbReference>
<dbReference type="SUPFAM" id="SSF55816">
    <property type="entry name" value="5'-nucleotidase (syn. UDP-sugar hydrolase), C-terminal domain"/>
    <property type="match status" value="1"/>
</dbReference>
<feature type="signal peptide" evidence="3">
    <location>
        <begin position="1"/>
        <end position="22"/>
    </location>
</feature>
<dbReference type="OrthoDB" id="9800780at2"/>
<evidence type="ECO:0000256" key="1">
    <source>
        <dbReference type="ARBA" id="ARBA00006654"/>
    </source>
</evidence>
<gene>
    <name evidence="6" type="ordered locus">TREPR_2953</name>
</gene>
<dbReference type="Gene3D" id="3.60.21.10">
    <property type="match status" value="1"/>
</dbReference>
<dbReference type="GO" id="GO:0046872">
    <property type="term" value="F:metal ion binding"/>
    <property type="evidence" value="ECO:0007669"/>
    <property type="project" value="InterPro"/>
</dbReference>
<dbReference type="PRINTS" id="PR01607">
    <property type="entry name" value="APYRASEFAMLY"/>
</dbReference>
<protein>
    <submittedName>
        <fullName evidence="6">Putative 5'-Nucleotidase domain protein</fullName>
    </submittedName>
</protein>
<keyword evidence="7" id="KW-1185">Reference proteome</keyword>
<feature type="chain" id="PRO_5005129676" evidence="3">
    <location>
        <begin position="23"/>
        <end position="491"/>
    </location>
</feature>
<evidence type="ECO:0000259" key="5">
    <source>
        <dbReference type="Pfam" id="PF02872"/>
    </source>
</evidence>
<accession>F5YNM9</accession>
<keyword evidence="2 3" id="KW-0732">Signal</keyword>
<dbReference type="InterPro" id="IPR029052">
    <property type="entry name" value="Metallo-depent_PP-like"/>
</dbReference>
<dbReference type="InterPro" id="IPR006146">
    <property type="entry name" value="5'-Nucleotdase_CS"/>
</dbReference>
<keyword evidence="3" id="KW-0547">Nucleotide-binding</keyword>
<dbReference type="Gene3D" id="3.90.780.10">
    <property type="entry name" value="5'-Nucleotidase, C-terminal domain"/>
    <property type="match status" value="1"/>
</dbReference>
<reference evidence="6 7" key="2">
    <citation type="journal article" date="2011" name="ISME J.">
        <title>RNA-seq reveals cooperative metabolic interactions between two termite-gut spirochete species in co-culture.</title>
        <authorList>
            <person name="Rosenthal A.Z."/>
            <person name="Matson E.G."/>
            <person name="Eldar A."/>
            <person name="Leadbetter J.R."/>
        </authorList>
    </citation>
    <scope>NUCLEOTIDE SEQUENCE [LARGE SCALE GENOMIC DNA]</scope>
    <source>
        <strain evidence="7">ATCC BAA-887 / DSM 12427 / ZAS-2</strain>
    </source>
</reference>
<feature type="domain" description="Calcineurin-like phosphoesterase" evidence="4">
    <location>
        <begin position="32"/>
        <end position="193"/>
    </location>
</feature>
<dbReference type="GO" id="GO:0016788">
    <property type="term" value="F:hydrolase activity, acting on ester bonds"/>
    <property type="evidence" value="ECO:0007669"/>
    <property type="project" value="InterPro"/>
</dbReference>
<dbReference type="InterPro" id="IPR004843">
    <property type="entry name" value="Calcineurin-like_PHP"/>
</dbReference>